<gene>
    <name evidence="2" type="ORF">N7509_001171</name>
</gene>
<evidence type="ECO:0000313" key="2">
    <source>
        <dbReference type="EMBL" id="KAJ5414544.1"/>
    </source>
</evidence>
<protein>
    <submittedName>
        <fullName evidence="2">Uncharacterized protein</fullName>
    </submittedName>
</protein>
<reference evidence="2" key="2">
    <citation type="journal article" date="2023" name="IMA Fungus">
        <title>Comparative genomic study of the Penicillium genus elucidates a diverse pangenome and 15 lateral gene transfer events.</title>
        <authorList>
            <person name="Petersen C."/>
            <person name="Sorensen T."/>
            <person name="Nielsen M.R."/>
            <person name="Sondergaard T.E."/>
            <person name="Sorensen J.L."/>
            <person name="Fitzpatrick D.A."/>
            <person name="Frisvad J.C."/>
            <person name="Nielsen K.L."/>
        </authorList>
    </citation>
    <scope>NUCLEOTIDE SEQUENCE</scope>
    <source>
        <strain evidence="2">IBT 29677</strain>
    </source>
</reference>
<dbReference type="RefSeq" id="XP_056494390.1">
    <property type="nucleotide sequence ID" value="XM_056625808.1"/>
</dbReference>
<dbReference type="GeneID" id="81364788"/>
<reference evidence="2" key="1">
    <citation type="submission" date="2022-12" db="EMBL/GenBank/DDBJ databases">
        <authorList>
            <person name="Petersen C."/>
        </authorList>
    </citation>
    <scope>NUCLEOTIDE SEQUENCE</scope>
    <source>
        <strain evidence="2">IBT 29677</strain>
    </source>
</reference>
<evidence type="ECO:0000256" key="1">
    <source>
        <dbReference type="SAM" id="MobiDB-lite"/>
    </source>
</evidence>
<organism evidence="2 3">
    <name type="scientific">Penicillium cosmopolitanum</name>
    <dbReference type="NCBI Taxonomy" id="1131564"/>
    <lineage>
        <taxon>Eukaryota</taxon>
        <taxon>Fungi</taxon>
        <taxon>Dikarya</taxon>
        <taxon>Ascomycota</taxon>
        <taxon>Pezizomycotina</taxon>
        <taxon>Eurotiomycetes</taxon>
        <taxon>Eurotiomycetidae</taxon>
        <taxon>Eurotiales</taxon>
        <taxon>Aspergillaceae</taxon>
        <taxon>Penicillium</taxon>
    </lineage>
</organism>
<feature type="region of interest" description="Disordered" evidence="1">
    <location>
        <begin position="55"/>
        <end position="103"/>
    </location>
</feature>
<comment type="caution">
    <text evidence="2">The sequence shown here is derived from an EMBL/GenBank/DDBJ whole genome shotgun (WGS) entry which is preliminary data.</text>
</comment>
<name>A0A9X0BEX8_9EURO</name>
<dbReference type="EMBL" id="JAPZBU010000003">
    <property type="protein sequence ID" value="KAJ5414544.1"/>
    <property type="molecule type" value="Genomic_DNA"/>
</dbReference>
<sequence>MNLASIQGQIQEPFMVASNRMASNTDSISEFAELDPLFEGLEAFTADHLLDFLSRDGPADDTPLNPGNAPPTLSLPTVVEENNPDNFYKFNGGSKYPSNRSLR</sequence>
<evidence type="ECO:0000313" key="3">
    <source>
        <dbReference type="Proteomes" id="UP001147747"/>
    </source>
</evidence>
<keyword evidence="3" id="KW-1185">Reference proteome</keyword>
<dbReference type="AlphaFoldDB" id="A0A9X0BEX8"/>
<dbReference type="OrthoDB" id="2687452at2759"/>
<accession>A0A9X0BEX8</accession>
<dbReference type="Proteomes" id="UP001147747">
    <property type="component" value="Unassembled WGS sequence"/>
</dbReference>
<proteinExistence type="predicted"/>